<dbReference type="PANTHER" id="PTHR43569">
    <property type="entry name" value="AMIDOHYDROLASE"/>
    <property type="match status" value="1"/>
</dbReference>
<evidence type="ECO:0000313" key="4">
    <source>
        <dbReference type="Proteomes" id="UP000256977"/>
    </source>
</evidence>
<dbReference type="AlphaFoldDB" id="A0A3D9ITU0"/>
<dbReference type="Proteomes" id="UP000256977">
    <property type="component" value="Unassembled WGS sequence"/>
</dbReference>
<feature type="domain" description="Amidohydrolase-related" evidence="2">
    <location>
        <begin position="9"/>
        <end position="281"/>
    </location>
</feature>
<comment type="similarity">
    <text evidence="1">Belongs to the metallo-dependent hydrolases superfamily.</text>
</comment>
<dbReference type="SUPFAM" id="SSF51556">
    <property type="entry name" value="Metallo-dependent hydrolases"/>
    <property type="match status" value="1"/>
</dbReference>
<sequence>MQGRGYMRIDAHQHYWKIERGDYGWITPELPTLYRDLLPEHLRPSLSRHRIDGTIAVQAAPTVEETEYLLGLAAREPSILGVVGWLDLHDPNHREHYRRMAAHPKFVGFRVMIQEMPDASRILEPAFVEALRSYAEEDVPVDLLLRSDQLGPLIRLLRLVPNLRGVVDHIAKPAIAEGRLEPWLSQMSEIAGHPGIYCKLSGMVTEADHAEWQYEQFRPYVRHTLELFGPERVLFGSDWPVCLLAAEYDEVFEVIERSLPERWGAAERARLYGLNAKEFYKR</sequence>
<gene>
    <name evidence="3" type="ORF">DFP98_12149</name>
</gene>
<evidence type="ECO:0000313" key="3">
    <source>
        <dbReference type="EMBL" id="RED65158.1"/>
    </source>
</evidence>
<dbReference type="InterPro" id="IPR052350">
    <property type="entry name" value="Metallo-dep_Lactonases"/>
</dbReference>
<dbReference type="Pfam" id="PF04909">
    <property type="entry name" value="Amidohydro_2"/>
    <property type="match status" value="1"/>
</dbReference>
<dbReference type="PANTHER" id="PTHR43569:SF2">
    <property type="entry name" value="AMIDOHYDROLASE-RELATED DOMAIN-CONTAINING PROTEIN"/>
    <property type="match status" value="1"/>
</dbReference>
<proteinExistence type="inferred from homology"/>
<keyword evidence="4" id="KW-1185">Reference proteome</keyword>
<comment type="caution">
    <text evidence="3">The sequence shown here is derived from an EMBL/GenBank/DDBJ whole genome shotgun (WGS) entry which is preliminary data.</text>
</comment>
<name>A0A3D9ITU0_9BACL</name>
<protein>
    <submittedName>
        <fullName evidence="3">L-fuconolactonase</fullName>
    </submittedName>
</protein>
<organism evidence="3 4">
    <name type="scientific">Cohnella phaseoli</name>
    <dbReference type="NCBI Taxonomy" id="456490"/>
    <lineage>
        <taxon>Bacteria</taxon>
        <taxon>Bacillati</taxon>
        <taxon>Bacillota</taxon>
        <taxon>Bacilli</taxon>
        <taxon>Bacillales</taxon>
        <taxon>Paenibacillaceae</taxon>
        <taxon>Cohnella</taxon>
    </lineage>
</organism>
<dbReference type="InterPro" id="IPR032466">
    <property type="entry name" value="Metal_Hydrolase"/>
</dbReference>
<dbReference type="GO" id="GO:0016787">
    <property type="term" value="F:hydrolase activity"/>
    <property type="evidence" value="ECO:0007669"/>
    <property type="project" value="InterPro"/>
</dbReference>
<evidence type="ECO:0000256" key="1">
    <source>
        <dbReference type="ARBA" id="ARBA00038310"/>
    </source>
</evidence>
<evidence type="ECO:0000259" key="2">
    <source>
        <dbReference type="Pfam" id="PF04909"/>
    </source>
</evidence>
<accession>A0A3D9ITU0</accession>
<dbReference type="EMBL" id="QRDZ01000021">
    <property type="protein sequence ID" value="RED65158.1"/>
    <property type="molecule type" value="Genomic_DNA"/>
</dbReference>
<dbReference type="InterPro" id="IPR006680">
    <property type="entry name" value="Amidohydro-rel"/>
</dbReference>
<reference evidence="3 4" key="1">
    <citation type="submission" date="2018-07" db="EMBL/GenBank/DDBJ databases">
        <title>Genomic Encyclopedia of Type Strains, Phase III (KMG-III): the genomes of soil and plant-associated and newly described type strains.</title>
        <authorList>
            <person name="Whitman W."/>
        </authorList>
    </citation>
    <scope>NUCLEOTIDE SEQUENCE [LARGE SCALE GENOMIC DNA]</scope>
    <source>
        <strain evidence="3 4">CECT 7287</strain>
    </source>
</reference>
<dbReference type="Gene3D" id="3.20.20.140">
    <property type="entry name" value="Metal-dependent hydrolases"/>
    <property type="match status" value="1"/>
</dbReference>